<accession>A0A835EFB8</accession>
<evidence type="ECO:0000259" key="1">
    <source>
        <dbReference type="Pfam" id="PF04195"/>
    </source>
</evidence>
<name>A0A835EFB8_9POAL</name>
<dbReference type="Pfam" id="PF04195">
    <property type="entry name" value="Transposase_28"/>
    <property type="match status" value="1"/>
</dbReference>
<dbReference type="OrthoDB" id="693355at2759"/>
<dbReference type="PANTHER" id="PTHR33026:SF7">
    <property type="entry name" value="OS03G0100275 PROTEIN"/>
    <property type="match status" value="1"/>
</dbReference>
<dbReference type="InterPro" id="IPR007321">
    <property type="entry name" value="Transposase_28"/>
</dbReference>
<dbReference type="EMBL" id="JACEFO010001939">
    <property type="protein sequence ID" value="KAF8692471.1"/>
    <property type="molecule type" value="Genomic_DNA"/>
</dbReference>
<sequence length="138" mass="15868">MSMGYVVSLVRLHERGFGVPPSRFLRALCFYFSPNSISQAAVFAAVCEGFLGIEPHWDLWRHLFRGELHTESVTKGVRRPVRAGGLVLLVRESRRNLYIPCSMVTNNQEWDRGWFYLRNDRNRLHTQASSSFAQRAPG</sequence>
<evidence type="ECO:0000313" key="2">
    <source>
        <dbReference type="EMBL" id="KAF8692471.1"/>
    </source>
</evidence>
<reference evidence="2" key="1">
    <citation type="submission" date="2020-07" db="EMBL/GenBank/DDBJ databases">
        <title>Genome sequence and genetic diversity analysis of an under-domesticated orphan crop, white fonio (Digitaria exilis).</title>
        <authorList>
            <person name="Bennetzen J.L."/>
            <person name="Chen S."/>
            <person name="Ma X."/>
            <person name="Wang X."/>
            <person name="Yssel A.E.J."/>
            <person name="Chaluvadi S.R."/>
            <person name="Johnson M."/>
            <person name="Gangashetty P."/>
            <person name="Hamidou F."/>
            <person name="Sanogo M.D."/>
            <person name="Zwaenepoel A."/>
            <person name="Wallace J."/>
            <person name="Van De Peer Y."/>
            <person name="Van Deynze A."/>
        </authorList>
    </citation>
    <scope>NUCLEOTIDE SEQUENCE</scope>
    <source>
        <tissue evidence="2">Leaves</tissue>
    </source>
</reference>
<protein>
    <recommendedName>
        <fullName evidence="1">Transposase (putative) gypsy type domain-containing protein</fullName>
    </recommendedName>
</protein>
<proteinExistence type="predicted"/>
<comment type="caution">
    <text evidence="2">The sequence shown here is derived from an EMBL/GenBank/DDBJ whole genome shotgun (WGS) entry which is preliminary data.</text>
</comment>
<feature type="domain" description="Transposase (putative) gypsy type" evidence="1">
    <location>
        <begin position="9"/>
        <end position="65"/>
    </location>
</feature>
<gene>
    <name evidence="2" type="ORF">HU200_039568</name>
</gene>
<evidence type="ECO:0000313" key="3">
    <source>
        <dbReference type="Proteomes" id="UP000636709"/>
    </source>
</evidence>
<organism evidence="2 3">
    <name type="scientific">Digitaria exilis</name>
    <dbReference type="NCBI Taxonomy" id="1010633"/>
    <lineage>
        <taxon>Eukaryota</taxon>
        <taxon>Viridiplantae</taxon>
        <taxon>Streptophyta</taxon>
        <taxon>Embryophyta</taxon>
        <taxon>Tracheophyta</taxon>
        <taxon>Spermatophyta</taxon>
        <taxon>Magnoliopsida</taxon>
        <taxon>Liliopsida</taxon>
        <taxon>Poales</taxon>
        <taxon>Poaceae</taxon>
        <taxon>PACMAD clade</taxon>
        <taxon>Panicoideae</taxon>
        <taxon>Panicodae</taxon>
        <taxon>Paniceae</taxon>
        <taxon>Anthephorinae</taxon>
        <taxon>Digitaria</taxon>
    </lineage>
</organism>
<keyword evidence="3" id="KW-1185">Reference proteome</keyword>
<dbReference type="Proteomes" id="UP000636709">
    <property type="component" value="Unassembled WGS sequence"/>
</dbReference>
<dbReference type="PANTHER" id="PTHR33026">
    <property type="entry name" value="OS06G0360600 PROTEIN"/>
    <property type="match status" value="1"/>
</dbReference>
<dbReference type="AlphaFoldDB" id="A0A835EFB8"/>